<protein>
    <recommendedName>
        <fullName evidence="2">Peptidase A1 domain-containing protein</fullName>
    </recommendedName>
</protein>
<dbReference type="PANTHER" id="PTHR47966">
    <property type="entry name" value="BETA-SITE APP-CLEAVING ENZYME, ISOFORM A-RELATED"/>
    <property type="match status" value="1"/>
</dbReference>
<organism evidence="3 4">
    <name type="scientific">Sphaeroforma arctica JP610</name>
    <dbReference type="NCBI Taxonomy" id="667725"/>
    <lineage>
        <taxon>Eukaryota</taxon>
        <taxon>Ichthyosporea</taxon>
        <taxon>Ichthyophonida</taxon>
        <taxon>Sphaeroforma</taxon>
    </lineage>
</organism>
<evidence type="ECO:0000259" key="2">
    <source>
        <dbReference type="PROSITE" id="PS51767"/>
    </source>
</evidence>
<dbReference type="InterPro" id="IPR033121">
    <property type="entry name" value="PEPTIDASE_A1"/>
</dbReference>
<dbReference type="OrthoDB" id="2747330at2759"/>
<dbReference type="Proteomes" id="UP000054560">
    <property type="component" value="Unassembled WGS sequence"/>
</dbReference>
<feature type="domain" description="Peptidase A1" evidence="2">
    <location>
        <begin position="112"/>
        <end position="480"/>
    </location>
</feature>
<name>A0A0L0G6X5_9EUKA</name>
<dbReference type="CDD" id="cd05471">
    <property type="entry name" value="pepsin_like"/>
    <property type="match status" value="1"/>
</dbReference>
<dbReference type="GO" id="GO:0004190">
    <property type="term" value="F:aspartic-type endopeptidase activity"/>
    <property type="evidence" value="ECO:0007669"/>
    <property type="project" value="InterPro"/>
</dbReference>
<dbReference type="GO" id="GO:0006508">
    <property type="term" value="P:proteolysis"/>
    <property type="evidence" value="ECO:0007669"/>
    <property type="project" value="InterPro"/>
</dbReference>
<dbReference type="PROSITE" id="PS51767">
    <property type="entry name" value="PEPTIDASE_A1"/>
    <property type="match status" value="1"/>
</dbReference>
<dbReference type="InterPro" id="IPR001461">
    <property type="entry name" value="Aspartic_peptidase_A1"/>
</dbReference>
<dbReference type="SUPFAM" id="SSF50630">
    <property type="entry name" value="Acid proteases"/>
    <property type="match status" value="1"/>
</dbReference>
<evidence type="ECO:0000313" key="3">
    <source>
        <dbReference type="EMBL" id="KNC83983.1"/>
    </source>
</evidence>
<dbReference type="EMBL" id="KQ241797">
    <property type="protein sequence ID" value="KNC83983.1"/>
    <property type="molecule type" value="Genomic_DNA"/>
</dbReference>
<keyword evidence="4" id="KW-1185">Reference proteome</keyword>
<dbReference type="PANTHER" id="PTHR47966:SF51">
    <property type="entry name" value="BETA-SITE APP-CLEAVING ENZYME, ISOFORM A-RELATED"/>
    <property type="match status" value="1"/>
</dbReference>
<accession>A0A0L0G6X5</accession>
<reference evidence="3 4" key="1">
    <citation type="submission" date="2011-02" db="EMBL/GenBank/DDBJ databases">
        <title>The Genome Sequence of Sphaeroforma arctica JP610.</title>
        <authorList>
            <consortium name="The Broad Institute Genome Sequencing Platform"/>
            <person name="Russ C."/>
            <person name="Cuomo C."/>
            <person name="Young S.K."/>
            <person name="Zeng Q."/>
            <person name="Gargeya S."/>
            <person name="Alvarado L."/>
            <person name="Berlin A."/>
            <person name="Chapman S.B."/>
            <person name="Chen Z."/>
            <person name="Freedman E."/>
            <person name="Gellesch M."/>
            <person name="Goldberg J."/>
            <person name="Griggs A."/>
            <person name="Gujja S."/>
            <person name="Heilman E."/>
            <person name="Heiman D."/>
            <person name="Howarth C."/>
            <person name="Mehta T."/>
            <person name="Neiman D."/>
            <person name="Pearson M."/>
            <person name="Roberts A."/>
            <person name="Saif S."/>
            <person name="Shea T."/>
            <person name="Shenoy N."/>
            <person name="Sisk P."/>
            <person name="Stolte C."/>
            <person name="Sykes S."/>
            <person name="White J."/>
            <person name="Yandava C."/>
            <person name="Burger G."/>
            <person name="Gray M.W."/>
            <person name="Holland P.W.H."/>
            <person name="King N."/>
            <person name="Lang F.B.F."/>
            <person name="Roger A.J."/>
            <person name="Ruiz-Trillo I."/>
            <person name="Haas B."/>
            <person name="Nusbaum C."/>
            <person name="Birren B."/>
        </authorList>
    </citation>
    <scope>NUCLEOTIDE SEQUENCE [LARGE SCALE GENOMIC DNA]</scope>
    <source>
        <strain evidence="3 4">JP610</strain>
    </source>
</reference>
<sequence length="483" mass="51124">MHLLMQNSGIDFNPSISEDGSVTFGDITTCSMTITNEETTYTCEEGSVPVDGSTLKGVTLGGNCMCSTGTGASSVTYKTDSSGGEDDPPLVVTSPLYYAKGAAGVAESVKGWTVPLNAGGTDLIMQIDTGSDDIVVISTLCTSQFCQQFDQYNPEGAKNLSISSEISYGSGEETWSYSLFEDWVVVGESNTNLTSVVIGAVTNLTQATVTGDGILGVGPAYNAGESTIQQVLPEAKTFVETMLADGKVSEPAFTIHFGEVLDEFDITVLKGNNNATTGSVDWGAFALTEGMVVVETVCDNYMTPLVAFELCYQVGDDSCGRKVSIPIPKQANRNSLPSSEECASTPLIDSGTSRLLLPESMYDPLIEDLAKTYGALFGVGATDIMKMLNNEPDNQDDFFIHVMLLDALNTDTSVTFDDFVAASPMIILTFENEATLVASAGDLAQFGVAIADGVRFIIGDTVLFGDSVSFHTTEKKLAFKGGY</sequence>
<evidence type="ECO:0000256" key="1">
    <source>
        <dbReference type="ARBA" id="ARBA00007447"/>
    </source>
</evidence>
<evidence type="ECO:0000313" key="4">
    <source>
        <dbReference type="Proteomes" id="UP000054560"/>
    </source>
</evidence>
<comment type="similarity">
    <text evidence="1">Belongs to the peptidase A1 family.</text>
</comment>
<dbReference type="GeneID" id="25904307"/>
<proteinExistence type="inferred from homology"/>
<dbReference type="Gene3D" id="2.40.70.10">
    <property type="entry name" value="Acid Proteases"/>
    <property type="match status" value="2"/>
</dbReference>
<gene>
    <name evidence="3" type="ORF">SARC_03803</name>
</gene>
<dbReference type="InterPro" id="IPR034164">
    <property type="entry name" value="Pepsin-like_dom"/>
</dbReference>
<dbReference type="InterPro" id="IPR021109">
    <property type="entry name" value="Peptidase_aspartic_dom_sf"/>
</dbReference>
<dbReference type="RefSeq" id="XP_014157885.1">
    <property type="nucleotide sequence ID" value="XM_014302410.1"/>
</dbReference>
<dbReference type="AlphaFoldDB" id="A0A0L0G6X5"/>